<dbReference type="PANTHER" id="PTHR30055:SF234">
    <property type="entry name" value="HTH-TYPE TRANSCRIPTIONAL REGULATOR BETI"/>
    <property type="match status" value="1"/>
</dbReference>
<name>A0A0M2GYB4_9MICO</name>
<evidence type="ECO:0000256" key="2">
    <source>
        <dbReference type="ARBA" id="ARBA00023125"/>
    </source>
</evidence>
<organism evidence="6 7">
    <name type="scientific">Microbacterium terrae</name>
    <dbReference type="NCBI Taxonomy" id="69369"/>
    <lineage>
        <taxon>Bacteria</taxon>
        <taxon>Bacillati</taxon>
        <taxon>Actinomycetota</taxon>
        <taxon>Actinomycetes</taxon>
        <taxon>Micrococcales</taxon>
        <taxon>Microbacteriaceae</taxon>
        <taxon>Microbacterium</taxon>
    </lineage>
</organism>
<protein>
    <submittedName>
        <fullName evidence="6">Bacterial regulatory protein, tetR family</fullName>
    </submittedName>
</protein>
<dbReference type="RefSeq" id="WP_052682527.1">
    <property type="nucleotide sequence ID" value="NZ_BAAAUP010000009.1"/>
</dbReference>
<evidence type="ECO:0000259" key="5">
    <source>
        <dbReference type="PROSITE" id="PS50977"/>
    </source>
</evidence>
<dbReference type="Pfam" id="PF00440">
    <property type="entry name" value="TetR_N"/>
    <property type="match status" value="1"/>
</dbReference>
<dbReference type="EMBL" id="JYIZ01000052">
    <property type="protein sequence ID" value="KJL39052.1"/>
    <property type="molecule type" value="Genomic_DNA"/>
</dbReference>
<keyword evidence="7" id="KW-1185">Reference proteome</keyword>
<evidence type="ECO:0000313" key="7">
    <source>
        <dbReference type="Proteomes" id="UP000033956"/>
    </source>
</evidence>
<dbReference type="Gene3D" id="1.10.357.10">
    <property type="entry name" value="Tetracycline Repressor, domain 2"/>
    <property type="match status" value="1"/>
</dbReference>
<sequence length="214" mass="22814">MVSQDGARRYTSQLRSEQAAATRERVVDAASALFAERGYAATTMPEIARRAGVSTETVQANGPKQALLRAAINASTFGGDDDTDARSTELGARMLAVSSGAEAVAVCAAVLSGINASVHGLWLSYAEAARHDEGMAADLRGYAARIREQNTSMMSVWEARGYIRQDIPFDAVVDRTVLVGSVELYDRAVRIGGQSVDEYTATLEGLLADLVLPR</sequence>
<dbReference type="PROSITE" id="PS50977">
    <property type="entry name" value="HTH_TETR_2"/>
    <property type="match status" value="1"/>
</dbReference>
<dbReference type="InterPro" id="IPR009057">
    <property type="entry name" value="Homeodomain-like_sf"/>
</dbReference>
<dbReference type="InterPro" id="IPR001647">
    <property type="entry name" value="HTH_TetR"/>
</dbReference>
<dbReference type="SUPFAM" id="SSF46689">
    <property type="entry name" value="Homeodomain-like"/>
    <property type="match status" value="1"/>
</dbReference>
<evidence type="ECO:0000256" key="3">
    <source>
        <dbReference type="ARBA" id="ARBA00023163"/>
    </source>
</evidence>
<gene>
    <name evidence="6" type="ORF">RS81_02146</name>
</gene>
<dbReference type="PATRIC" id="fig|92835.4.peg.2178"/>
<keyword evidence="1" id="KW-0805">Transcription regulation</keyword>
<dbReference type="InterPro" id="IPR036271">
    <property type="entry name" value="Tet_transcr_reg_TetR-rel_C_sf"/>
</dbReference>
<dbReference type="InterPro" id="IPR050109">
    <property type="entry name" value="HTH-type_TetR-like_transc_reg"/>
</dbReference>
<keyword evidence="3" id="KW-0804">Transcription</keyword>
<dbReference type="GO" id="GO:0003700">
    <property type="term" value="F:DNA-binding transcription factor activity"/>
    <property type="evidence" value="ECO:0007669"/>
    <property type="project" value="TreeGrafter"/>
</dbReference>
<dbReference type="AlphaFoldDB" id="A0A0M2GYB4"/>
<feature type="DNA-binding region" description="H-T-H motif" evidence="4">
    <location>
        <begin position="43"/>
        <end position="62"/>
    </location>
</feature>
<reference evidence="6 7" key="1">
    <citation type="submission" date="2015-02" db="EMBL/GenBank/DDBJ databases">
        <title>Draft genome sequences of ten Microbacterium spp. with emphasis on heavy metal contaminated environments.</title>
        <authorList>
            <person name="Corretto E."/>
        </authorList>
    </citation>
    <scope>NUCLEOTIDE SEQUENCE [LARGE SCALE GENOMIC DNA]</scope>
    <source>
        <strain evidence="6 7">DSM 12510</strain>
    </source>
</reference>
<keyword evidence="2 4" id="KW-0238">DNA-binding</keyword>
<comment type="caution">
    <text evidence="6">The sequence shown here is derived from an EMBL/GenBank/DDBJ whole genome shotgun (WGS) entry which is preliminary data.</text>
</comment>
<dbReference type="SUPFAM" id="SSF48498">
    <property type="entry name" value="Tetracyclin repressor-like, C-terminal domain"/>
    <property type="match status" value="1"/>
</dbReference>
<proteinExistence type="predicted"/>
<evidence type="ECO:0000256" key="1">
    <source>
        <dbReference type="ARBA" id="ARBA00023015"/>
    </source>
</evidence>
<dbReference type="GO" id="GO:0000976">
    <property type="term" value="F:transcription cis-regulatory region binding"/>
    <property type="evidence" value="ECO:0007669"/>
    <property type="project" value="TreeGrafter"/>
</dbReference>
<evidence type="ECO:0000313" key="6">
    <source>
        <dbReference type="EMBL" id="KJL39052.1"/>
    </source>
</evidence>
<dbReference type="Proteomes" id="UP000033956">
    <property type="component" value="Unassembled WGS sequence"/>
</dbReference>
<accession>A0A0M2GYB4</accession>
<dbReference type="PANTHER" id="PTHR30055">
    <property type="entry name" value="HTH-TYPE TRANSCRIPTIONAL REGULATOR RUTR"/>
    <property type="match status" value="1"/>
</dbReference>
<evidence type="ECO:0000256" key="4">
    <source>
        <dbReference type="PROSITE-ProRule" id="PRU00335"/>
    </source>
</evidence>
<feature type="domain" description="HTH tetR-type" evidence="5">
    <location>
        <begin position="20"/>
        <end position="80"/>
    </location>
</feature>